<dbReference type="RefSeq" id="WP_190476292.1">
    <property type="nucleotide sequence ID" value="NZ_JACJSG010000035.1"/>
</dbReference>
<proteinExistence type="predicted"/>
<comment type="caution">
    <text evidence="1">The sequence shown here is derived from an EMBL/GenBank/DDBJ whole genome shotgun (WGS) entry which is preliminary data.</text>
</comment>
<gene>
    <name evidence="1" type="ORF">H6G83_22985</name>
</gene>
<name>A0ABR8D8B3_9NOST</name>
<organism evidence="1 2">
    <name type="scientific">Anabaena azotica FACHB-119</name>
    <dbReference type="NCBI Taxonomy" id="947527"/>
    <lineage>
        <taxon>Bacteria</taxon>
        <taxon>Bacillati</taxon>
        <taxon>Cyanobacteriota</taxon>
        <taxon>Cyanophyceae</taxon>
        <taxon>Nostocales</taxon>
        <taxon>Nostocaceae</taxon>
        <taxon>Anabaena</taxon>
        <taxon>Anabaena azotica</taxon>
    </lineage>
</organism>
<evidence type="ECO:0000313" key="2">
    <source>
        <dbReference type="Proteomes" id="UP000661112"/>
    </source>
</evidence>
<sequence>MRKKQQRKIYPLRHYIDFESYDDEQSEYEEDFVLHELEEKYGHCLEDMTKLERLLLIAMIANDLYVNRCAKGYVHEWIKIKLNPFETMGKISLRLDTEEKECLLEALIDGMEHEK</sequence>
<evidence type="ECO:0000313" key="1">
    <source>
        <dbReference type="EMBL" id="MBD2503433.1"/>
    </source>
</evidence>
<dbReference type="Proteomes" id="UP000661112">
    <property type="component" value="Unassembled WGS sequence"/>
</dbReference>
<dbReference type="EMBL" id="JACJSG010000035">
    <property type="protein sequence ID" value="MBD2503433.1"/>
    <property type="molecule type" value="Genomic_DNA"/>
</dbReference>
<keyword evidence="2" id="KW-1185">Reference proteome</keyword>
<protein>
    <submittedName>
        <fullName evidence="1">Uncharacterized protein</fullName>
    </submittedName>
</protein>
<accession>A0ABR8D8B3</accession>
<reference evidence="1 2" key="1">
    <citation type="journal article" date="2020" name="ISME J.">
        <title>Comparative genomics reveals insights into cyanobacterial evolution and habitat adaptation.</title>
        <authorList>
            <person name="Chen M.Y."/>
            <person name="Teng W.K."/>
            <person name="Zhao L."/>
            <person name="Hu C.X."/>
            <person name="Zhou Y.K."/>
            <person name="Han B.P."/>
            <person name="Song L.R."/>
            <person name="Shu W.S."/>
        </authorList>
    </citation>
    <scope>NUCLEOTIDE SEQUENCE [LARGE SCALE GENOMIC DNA]</scope>
    <source>
        <strain evidence="1 2">FACHB-119</strain>
    </source>
</reference>